<evidence type="ECO:0000256" key="3">
    <source>
        <dbReference type="ARBA" id="ARBA00011881"/>
    </source>
</evidence>
<evidence type="ECO:0000256" key="7">
    <source>
        <dbReference type="PIRSR" id="PIRSR006118-2"/>
    </source>
</evidence>
<reference evidence="8 9" key="1">
    <citation type="submission" date="2015-02" db="EMBL/GenBank/DDBJ databases">
        <title>Single-cell genomics of uncultivated deep-branching MTB reveals a conserved set of magnetosome genes.</title>
        <authorList>
            <person name="Kolinko S."/>
            <person name="Richter M."/>
            <person name="Glockner F.O."/>
            <person name="Brachmann A."/>
            <person name="Schuler D."/>
        </authorList>
    </citation>
    <scope>NUCLEOTIDE SEQUENCE [LARGE SCALE GENOMIC DNA]</scope>
    <source>
        <strain evidence="8">TM-1</strain>
    </source>
</reference>
<keyword evidence="4 7" id="KW-0479">Metal-binding</keyword>
<dbReference type="SUPFAM" id="SSF56784">
    <property type="entry name" value="HAD-like"/>
    <property type="match status" value="1"/>
</dbReference>
<dbReference type="SFLD" id="SFLDS00003">
    <property type="entry name" value="Haloacid_Dehalogenase"/>
    <property type="match status" value="1"/>
</dbReference>
<dbReference type="InterPro" id="IPR010023">
    <property type="entry name" value="KdsC_fam"/>
</dbReference>
<dbReference type="NCBIfam" id="TIGR01670">
    <property type="entry name" value="KdsC-phosphatas"/>
    <property type="match status" value="1"/>
</dbReference>
<evidence type="ECO:0000256" key="2">
    <source>
        <dbReference type="ARBA" id="ARBA00005893"/>
    </source>
</evidence>
<evidence type="ECO:0000256" key="4">
    <source>
        <dbReference type="ARBA" id="ARBA00022723"/>
    </source>
</evidence>
<feature type="binding site" evidence="7">
    <location>
        <position position="113"/>
    </location>
    <ligand>
        <name>Mg(2+)</name>
        <dbReference type="ChEBI" id="CHEBI:18420"/>
    </ligand>
</feature>
<dbReference type="GO" id="GO:0046872">
    <property type="term" value="F:metal ion binding"/>
    <property type="evidence" value="ECO:0007669"/>
    <property type="project" value="UniProtKB-KW"/>
</dbReference>
<comment type="cofactor">
    <cofactor evidence="1 7">
        <name>Mg(2+)</name>
        <dbReference type="ChEBI" id="CHEBI:18420"/>
    </cofactor>
</comment>
<feature type="binding site" evidence="7">
    <location>
        <position position="22"/>
    </location>
    <ligand>
        <name>substrate</name>
    </ligand>
</feature>
<dbReference type="PANTHER" id="PTHR21485">
    <property type="entry name" value="HAD SUPERFAMILY MEMBERS CMAS AND KDSC"/>
    <property type="match status" value="1"/>
</dbReference>
<dbReference type="AlphaFoldDB" id="A0A0F3GXJ0"/>
<dbReference type="CDD" id="cd01630">
    <property type="entry name" value="HAD_KDO-like"/>
    <property type="match status" value="1"/>
</dbReference>
<dbReference type="InterPro" id="IPR050793">
    <property type="entry name" value="CMP-NeuNAc_synthase"/>
</dbReference>
<evidence type="ECO:0000256" key="1">
    <source>
        <dbReference type="ARBA" id="ARBA00001946"/>
    </source>
</evidence>
<dbReference type="SFLD" id="SFLDG01138">
    <property type="entry name" value="C1.6.2:_Deoxy-d-mannose-octulo"/>
    <property type="match status" value="1"/>
</dbReference>
<keyword evidence="9" id="KW-1185">Reference proteome</keyword>
<dbReference type="GO" id="GO:0008781">
    <property type="term" value="F:N-acylneuraminate cytidylyltransferase activity"/>
    <property type="evidence" value="ECO:0007669"/>
    <property type="project" value="TreeGrafter"/>
</dbReference>
<feature type="binding site" evidence="7">
    <location>
        <position position="20"/>
    </location>
    <ligand>
        <name>Mg(2+)</name>
        <dbReference type="ChEBI" id="CHEBI:18420"/>
    </ligand>
</feature>
<dbReference type="InterPro" id="IPR006549">
    <property type="entry name" value="HAD-SF_hydro_IIIA"/>
</dbReference>
<dbReference type="InterPro" id="IPR036412">
    <property type="entry name" value="HAD-like_sf"/>
</dbReference>
<dbReference type="PIRSF" id="PIRSF006118">
    <property type="entry name" value="KDO8-P_Ptase"/>
    <property type="match status" value="1"/>
</dbReference>
<organism evidence="8 9">
    <name type="scientific">Candidatus Magnetobacterium bavaricum</name>
    <dbReference type="NCBI Taxonomy" id="29290"/>
    <lineage>
        <taxon>Bacteria</taxon>
        <taxon>Pseudomonadati</taxon>
        <taxon>Nitrospirota</taxon>
        <taxon>Thermodesulfovibrionia</taxon>
        <taxon>Thermodesulfovibrionales</taxon>
        <taxon>Candidatus Magnetobacteriaceae</taxon>
        <taxon>Candidatus Magnetobacterium</taxon>
    </lineage>
</organism>
<dbReference type="GO" id="GO:0016788">
    <property type="term" value="F:hydrolase activity, acting on ester bonds"/>
    <property type="evidence" value="ECO:0007669"/>
    <property type="project" value="InterPro"/>
</dbReference>
<evidence type="ECO:0000313" key="8">
    <source>
        <dbReference type="EMBL" id="KJU86704.1"/>
    </source>
</evidence>
<dbReference type="InterPro" id="IPR023214">
    <property type="entry name" value="HAD_sf"/>
</dbReference>
<sequence>MEISPDIIDRAKGVRAVVLDVDGVLTDGSIVIDTHAGELKTFNVRDGQGIKMLQKAGIVVCIISGRSSGAVEKRAKELGITECFLGCNQKGAVYEQFKARYQLRDEEISCMGDDLPDIVILRRVGLGITVSDGDEYTAGVCHYVTTRPGGKGAVREVCDMILKAKGLYNEIVDGYAKV</sequence>
<dbReference type="NCBIfam" id="TIGR01662">
    <property type="entry name" value="HAD-SF-IIIA"/>
    <property type="match status" value="1"/>
</dbReference>
<keyword evidence="6 7" id="KW-0460">Magnesium</keyword>
<dbReference type="FunFam" id="3.40.50.1000:FF:000029">
    <property type="entry name" value="3-deoxy-D-manno-octulosonate 8-phosphate phosphatase KdsC"/>
    <property type="match status" value="1"/>
</dbReference>
<keyword evidence="5" id="KW-0378">Hydrolase</keyword>
<protein>
    <submittedName>
        <fullName evidence="8">3-deoxy-D-manno-octulosonate 8-phosphate phosphatase, YrbI family</fullName>
    </submittedName>
</protein>
<dbReference type="PANTHER" id="PTHR21485:SF3">
    <property type="entry name" value="N-ACYLNEURAMINATE CYTIDYLYLTRANSFERASE"/>
    <property type="match status" value="1"/>
</dbReference>
<evidence type="ECO:0000313" key="9">
    <source>
        <dbReference type="Proteomes" id="UP000033423"/>
    </source>
</evidence>
<comment type="caution">
    <text evidence="8">The sequence shown here is derived from an EMBL/GenBank/DDBJ whole genome shotgun (WGS) entry which is preliminary data.</text>
</comment>
<proteinExistence type="inferred from homology"/>
<dbReference type="SFLD" id="SFLDG01136">
    <property type="entry name" value="C1.6:_Phosphoserine_Phosphatas"/>
    <property type="match status" value="1"/>
</dbReference>
<dbReference type="Gene3D" id="3.40.50.1000">
    <property type="entry name" value="HAD superfamily/HAD-like"/>
    <property type="match status" value="1"/>
</dbReference>
<accession>A0A0F3GXJ0</accession>
<name>A0A0F3GXJ0_9BACT</name>
<comment type="subunit">
    <text evidence="3">Homotetramer.</text>
</comment>
<comment type="similarity">
    <text evidence="2">Belongs to the KdsC family.</text>
</comment>
<evidence type="ECO:0000256" key="5">
    <source>
        <dbReference type="ARBA" id="ARBA00022801"/>
    </source>
</evidence>
<dbReference type="PATRIC" id="fig|29290.4.peg.1453"/>
<dbReference type="EMBL" id="LACI01000490">
    <property type="protein sequence ID" value="KJU86704.1"/>
    <property type="molecule type" value="Genomic_DNA"/>
</dbReference>
<gene>
    <name evidence="8" type="ORF">MBAV_001102</name>
</gene>
<evidence type="ECO:0000256" key="6">
    <source>
        <dbReference type="ARBA" id="ARBA00022842"/>
    </source>
</evidence>
<dbReference type="Proteomes" id="UP000033423">
    <property type="component" value="Unassembled WGS sequence"/>
</dbReference>
<dbReference type="Pfam" id="PF08282">
    <property type="entry name" value="Hydrolase_3"/>
    <property type="match status" value="1"/>
</dbReference>